<feature type="transmembrane region" description="Helical" evidence="10">
    <location>
        <begin position="271"/>
        <end position="287"/>
    </location>
</feature>
<evidence type="ECO:0000256" key="9">
    <source>
        <dbReference type="SAM" id="Coils"/>
    </source>
</evidence>
<proteinExistence type="predicted"/>
<keyword evidence="5" id="KW-0547">Nucleotide-binding</keyword>
<dbReference type="Gene3D" id="1.20.5.1930">
    <property type="match status" value="1"/>
</dbReference>
<evidence type="ECO:0000256" key="3">
    <source>
        <dbReference type="ARBA" id="ARBA00022553"/>
    </source>
</evidence>
<evidence type="ECO:0000256" key="6">
    <source>
        <dbReference type="ARBA" id="ARBA00022777"/>
    </source>
</evidence>
<gene>
    <name evidence="12" type="ORF">E1261_21440</name>
</gene>
<dbReference type="SUPFAM" id="SSF55874">
    <property type="entry name" value="ATPase domain of HSP90 chaperone/DNA topoisomerase II/histidine kinase"/>
    <property type="match status" value="1"/>
</dbReference>
<dbReference type="InterPro" id="IPR036890">
    <property type="entry name" value="HATPase_C_sf"/>
</dbReference>
<protein>
    <recommendedName>
        <fullName evidence="2">histidine kinase</fullName>
        <ecNumber evidence="2">2.7.13.3</ecNumber>
    </recommendedName>
</protein>
<keyword evidence="10" id="KW-1133">Transmembrane helix</keyword>
<evidence type="ECO:0000256" key="5">
    <source>
        <dbReference type="ARBA" id="ARBA00022741"/>
    </source>
</evidence>
<evidence type="ECO:0000313" key="13">
    <source>
        <dbReference type="Proteomes" id="UP000295075"/>
    </source>
</evidence>
<dbReference type="InterPro" id="IPR050482">
    <property type="entry name" value="Sensor_HK_TwoCompSys"/>
</dbReference>
<evidence type="ECO:0000256" key="10">
    <source>
        <dbReference type="SAM" id="Phobius"/>
    </source>
</evidence>
<accession>A0A4R4PWZ1</accession>
<dbReference type="InterPro" id="IPR003594">
    <property type="entry name" value="HATPase_dom"/>
</dbReference>
<keyword evidence="13" id="KW-1185">Reference proteome</keyword>
<organism evidence="12 13">
    <name type="scientific">Kribbella albertanoniae</name>
    <dbReference type="NCBI Taxonomy" id="1266829"/>
    <lineage>
        <taxon>Bacteria</taxon>
        <taxon>Bacillati</taxon>
        <taxon>Actinomycetota</taxon>
        <taxon>Actinomycetes</taxon>
        <taxon>Propionibacteriales</taxon>
        <taxon>Kribbellaceae</taxon>
        <taxon>Kribbella</taxon>
    </lineage>
</organism>
<keyword evidence="3" id="KW-0597">Phosphoprotein</keyword>
<keyword evidence="8" id="KW-0902">Two-component regulatory system</keyword>
<dbReference type="SMART" id="SM00387">
    <property type="entry name" value="HATPase_c"/>
    <property type="match status" value="1"/>
</dbReference>
<evidence type="ECO:0000259" key="11">
    <source>
        <dbReference type="PROSITE" id="PS50109"/>
    </source>
</evidence>
<dbReference type="GO" id="GO:0005524">
    <property type="term" value="F:ATP binding"/>
    <property type="evidence" value="ECO:0007669"/>
    <property type="project" value="UniProtKB-KW"/>
</dbReference>
<dbReference type="Proteomes" id="UP000295075">
    <property type="component" value="Unassembled WGS sequence"/>
</dbReference>
<dbReference type="Pfam" id="PF02518">
    <property type="entry name" value="HATPase_c"/>
    <property type="match status" value="1"/>
</dbReference>
<dbReference type="CDD" id="cd16917">
    <property type="entry name" value="HATPase_UhpB-NarQ-NarX-like"/>
    <property type="match status" value="1"/>
</dbReference>
<feature type="domain" description="Histidine kinase" evidence="11">
    <location>
        <begin position="459"/>
        <end position="608"/>
    </location>
</feature>
<evidence type="ECO:0000256" key="1">
    <source>
        <dbReference type="ARBA" id="ARBA00000085"/>
    </source>
</evidence>
<dbReference type="PANTHER" id="PTHR24421:SF10">
    <property type="entry name" value="NITRATE_NITRITE SENSOR PROTEIN NARQ"/>
    <property type="match status" value="1"/>
</dbReference>
<feature type="transmembrane region" description="Helical" evidence="10">
    <location>
        <begin position="353"/>
        <end position="372"/>
    </location>
</feature>
<feature type="transmembrane region" description="Helical" evidence="10">
    <location>
        <begin position="294"/>
        <end position="313"/>
    </location>
</feature>
<dbReference type="PANTHER" id="PTHR24421">
    <property type="entry name" value="NITRATE/NITRITE SENSOR PROTEIN NARX-RELATED"/>
    <property type="match status" value="1"/>
</dbReference>
<dbReference type="InterPro" id="IPR011712">
    <property type="entry name" value="Sig_transdc_His_kin_sub3_dim/P"/>
</dbReference>
<dbReference type="Gene3D" id="3.30.565.10">
    <property type="entry name" value="Histidine kinase-like ATPase, C-terminal domain"/>
    <property type="match status" value="1"/>
</dbReference>
<dbReference type="OrthoDB" id="3809844at2"/>
<feature type="transmembrane region" description="Helical" evidence="10">
    <location>
        <begin position="12"/>
        <end position="30"/>
    </location>
</feature>
<evidence type="ECO:0000313" key="12">
    <source>
        <dbReference type="EMBL" id="TDC27007.1"/>
    </source>
</evidence>
<comment type="catalytic activity">
    <reaction evidence="1">
        <text>ATP + protein L-histidine = ADP + protein N-phospho-L-histidine.</text>
        <dbReference type="EC" id="2.7.13.3"/>
    </reaction>
</comment>
<dbReference type="EMBL" id="SMKA01000100">
    <property type="protein sequence ID" value="TDC27007.1"/>
    <property type="molecule type" value="Genomic_DNA"/>
</dbReference>
<dbReference type="AlphaFoldDB" id="A0A4R4PWZ1"/>
<evidence type="ECO:0000256" key="7">
    <source>
        <dbReference type="ARBA" id="ARBA00022840"/>
    </source>
</evidence>
<comment type="caution">
    <text evidence="12">The sequence shown here is derived from an EMBL/GenBank/DDBJ whole genome shotgun (WGS) entry which is preliminary data.</text>
</comment>
<dbReference type="GO" id="GO:0046983">
    <property type="term" value="F:protein dimerization activity"/>
    <property type="evidence" value="ECO:0007669"/>
    <property type="project" value="InterPro"/>
</dbReference>
<reference evidence="12 13" key="1">
    <citation type="submission" date="2019-03" db="EMBL/GenBank/DDBJ databases">
        <title>Draft genome sequences of novel Actinobacteria.</title>
        <authorList>
            <person name="Sahin N."/>
            <person name="Ay H."/>
            <person name="Saygin H."/>
        </authorList>
    </citation>
    <scope>NUCLEOTIDE SEQUENCE [LARGE SCALE GENOMIC DNA]</scope>
    <source>
        <strain evidence="12 13">JCM 30547</strain>
    </source>
</reference>
<dbReference type="InterPro" id="IPR005467">
    <property type="entry name" value="His_kinase_dom"/>
</dbReference>
<dbReference type="Pfam" id="PF07730">
    <property type="entry name" value="HisKA_3"/>
    <property type="match status" value="1"/>
</dbReference>
<feature type="transmembrane region" description="Helical" evidence="10">
    <location>
        <begin position="36"/>
        <end position="56"/>
    </location>
</feature>
<keyword evidence="4" id="KW-0808">Transferase</keyword>
<keyword evidence="6 12" id="KW-0418">Kinase</keyword>
<dbReference type="GO" id="GO:0016020">
    <property type="term" value="C:membrane"/>
    <property type="evidence" value="ECO:0007669"/>
    <property type="project" value="InterPro"/>
</dbReference>
<name>A0A4R4PWZ1_9ACTN</name>
<dbReference type="PROSITE" id="PS50109">
    <property type="entry name" value="HIS_KIN"/>
    <property type="match status" value="1"/>
</dbReference>
<keyword evidence="7" id="KW-0067">ATP-binding</keyword>
<dbReference type="EC" id="2.7.13.3" evidence="2"/>
<evidence type="ECO:0000256" key="8">
    <source>
        <dbReference type="ARBA" id="ARBA00023012"/>
    </source>
</evidence>
<keyword evidence="10" id="KW-0812">Transmembrane</keyword>
<feature type="transmembrane region" description="Helical" evidence="10">
    <location>
        <begin position="63"/>
        <end position="79"/>
    </location>
</feature>
<evidence type="ECO:0000256" key="4">
    <source>
        <dbReference type="ARBA" id="ARBA00022679"/>
    </source>
</evidence>
<evidence type="ECO:0000256" key="2">
    <source>
        <dbReference type="ARBA" id="ARBA00012438"/>
    </source>
</evidence>
<feature type="coiled-coil region" evidence="9">
    <location>
        <begin position="372"/>
        <end position="405"/>
    </location>
</feature>
<dbReference type="RefSeq" id="WP_132409146.1">
    <property type="nucleotide sequence ID" value="NZ_SMKA01000100.1"/>
</dbReference>
<sequence>MKDLWTERRALWVDAAIAVAALVVMQLHAADPDAQGWRYAPLWLRVVLTMMPLLIALRRIEPAVAFCGLLLGSYVVSFLDQPPWLLYGGVVMALWSSAGRCRARTVIAITVAGAAIPVLPELLRGGGGPLDFLYWQVERVIDLPYIDWYAVDNPWWLSIVVVLSALVFLVIRRRAEAVPVRRRWAELWAFVSTPDDPWIRDVLLAAVVSGLIMTEVGHDLFAGGWWSAPGWMPYGVAVAGLTLVLRRWPVIPVVVLAMASLIANWQSFGPVFSLYGAFGLALYWMVANPKRSRSLRWTLPVAIGLLVVLPVITRVTRVRTLELIFPEIKRRGWDNVFDGVLRNSTYDGIAQNVWPYALSLLLLIPVLAAIAVRQYRRNREAARREAELEQAAEELEAEQVVLTERAIIARDLHDVVAHAVNLMVIQAETGPDLVRRGETDVLAGFQRIGDAGRRALSELDRLLSTLRDEDGIADPQLAPQPGLSDLSQLVADVADDHLPIELDLQGDLETPPEGQQVTAYRLVQEALTNVVKHAKATGVRVAVRSEETGVRVEVTDDGVGFDVAAARRGNRHGLAGMRERVRIEGGTLDIRSTPGAGTTVDAWMPVGGRR</sequence>
<keyword evidence="9" id="KW-0175">Coiled coil</keyword>
<feature type="transmembrane region" description="Helical" evidence="10">
    <location>
        <begin position="154"/>
        <end position="171"/>
    </location>
</feature>
<keyword evidence="10" id="KW-0472">Membrane</keyword>
<dbReference type="GO" id="GO:0000155">
    <property type="term" value="F:phosphorelay sensor kinase activity"/>
    <property type="evidence" value="ECO:0007669"/>
    <property type="project" value="InterPro"/>
</dbReference>